<name>A0AA86IJE0_RALSL</name>
<dbReference type="AlphaFoldDB" id="A0AA86IJE0"/>
<dbReference type="Proteomes" id="UP000262427">
    <property type="component" value="Chromosome CM"/>
</dbReference>
<dbReference type="EMBL" id="CP025741">
    <property type="protein sequence ID" value="AYA47264.1"/>
    <property type="molecule type" value="Genomic_DNA"/>
</dbReference>
<evidence type="ECO:0000313" key="1">
    <source>
        <dbReference type="EMBL" id="AYA47264.1"/>
    </source>
</evidence>
<reference evidence="2" key="1">
    <citation type="submission" date="2018-01" db="EMBL/GenBank/DDBJ databases">
        <title>Raltonia solanacearum P824 infects blueberry.</title>
        <authorList>
            <person name="Bocsanczy A.M."/>
            <person name="Norman D.J."/>
        </authorList>
    </citation>
    <scope>NUCLEOTIDE SEQUENCE [LARGE SCALE GENOMIC DNA]</scope>
    <source>
        <strain evidence="2">P824</strain>
    </source>
</reference>
<gene>
    <name evidence="1" type="ORF">RSP824_12650</name>
</gene>
<accession>A0AA86IJE0</accession>
<organism evidence="1 2">
    <name type="scientific">Ralstonia solanacearum</name>
    <name type="common">Pseudomonas solanacearum</name>
    <dbReference type="NCBI Taxonomy" id="305"/>
    <lineage>
        <taxon>Bacteria</taxon>
        <taxon>Pseudomonadati</taxon>
        <taxon>Pseudomonadota</taxon>
        <taxon>Betaproteobacteria</taxon>
        <taxon>Burkholderiales</taxon>
        <taxon>Burkholderiaceae</taxon>
        <taxon>Ralstonia</taxon>
        <taxon>Ralstonia solanacearum species complex</taxon>
    </lineage>
</organism>
<protein>
    <submittedName>
        <fullName evidence="1">Uncharacterized protein</fullName>
    </submittedName>
</protein>
<proteinExistence type="predicted"/>
<evidence type="ECO:0000313" key="2">
    <source>
        <dbReference type="Proteomes" id="UP000262427"/>
    </source>
</evidence>
<sequence>MNPTCYIIHDMFQPCPEIIKFLIKIVAACGPSVNQRDTLNRVISSSHEAREIIAILPLREGK</sequence>